<reference evidence="3" key="1">
    <citation type="submission" date="2011-08" db="EMBL/GenBank/DDBJ databases">
        <authorList>
            <person name="Rombauts S."/>
        </authorList>
    </citation>
    <scope>NUCLEOTIDE SEQUENCE</scope>
    <source>
        <strain evidence="3">London</strain>
    </source>
</reference>
<evidence type="ECO:0000256" key="1">
    <source>
        <dbReference type="ARBA" id="ARBA00005456"/>
    </source>
</evidence>
<dbReference type="GO" id="GO:0070176">
    <property type="term" value="C:DRM complex"/>
    <property type="evidence" value="ECO:0007669"/>
    <property type="project" value="InterPro"/>
</dbReference>
<protein>
    <submittedName>
        <fullName evidence="2">Uncharacterized protein</fullName>
    </submittedName>
</protein>
<evidence type="ECO:0000313" key="3">
    <source>
        <dbReference type="Proteomes" id="UP000015104"/>
    </source>
</evidence>
<proteinExistence type="inferred from homology"/>
<dbReference type="Pfam" id="PF10044">
    <property type="entry name" value="LIN52"/>
    <property type="match status" value="1"/>
</dbReference>
<dbReference type="HOGENOM" id="CLU_143062_0_0_1"/>
<keyword evidence="3" id="KW-1185">Reference proteome</keyword>
<dbReference type="InterPro" id="IPR018737">
    <property type="entry name" value="DREAM_LIN52"/>
</dbReference>
<dbReference type="EMBL" id="CAEY01001888">
    <property type="status" value="NOT_ANNOTATED_CDS"/>
    <property type="molecule type" value="Genomic_DNA"/>
</dbReference>
<sequence length="141" mass="16613">MRVMENVDSESNLELKVKVNHPKSEAVWTTREDEFLSCQETLDRSSPTIWPQSVPGLLDFMKKSEPEWKLGESDWDLSKLEMLEADDYELIYCFRDSKPNQLMEQIQEINDYAYQLNIEESKEVNRGIILQIFDDKSEQNS</sequence>
<name>T1K944_TETUR</name>
<evidence type="ECO:0000313" key="2">
    <source>
        <dbReference type="EnsemblMetazoa" id="tetur07g03630.1"/>
    </source>
</evidence>
<dbReference type="STRING" id="32264.T1K944"/>
<dbReference type="PANTHER" id="PTHR31489:SF2">
    <property type="entry name" value="PROTEIN LIN-52 HOMOLOG"/>
    <property type="match status" value="1"/>
</dbReference>
<dbReference type="Proteomes" id="UP000015104">
    <property type="component" value="Unassembled WGS sequence"/>
</dbReference>
<dbReference type="PANTHER" id="PTHR31489">
    <property type="entry name" value="LIN52 FAMILY MEMBER"/>
    <property type="match status" value="1"/>
</dbReference>
<dbReference type="AlphaFoldDB" id="T1K944"/>
<dbReference type="GO" id="GO:0006355">
    <property type="term" value="P:regulation of DNA-templated transcription"/>
    <property type="evidence" value="ECO:0007669"/>
    <property type="project" value="InterPro"/>
</dbReference>
<accession>T1K944</accession>
<reference evidence="2" key="2">
    <citation type="submission" date="2015-06" db="UniProtKB">
        <authorList>
            <consortium name="EnsemblMetazoa"/>
        </authorList>
    </citation>
    <scope>IDENTIFICATION</scope>
</reference>
<comment type="similarity">
    <text evidence="1">Belongs to the lin-52 family.</text>
</comment>
<organism evidence="2 3">
    <name type="scientific">Tetranychus urticae</name>
    <name type="common">Two-spotted spider mite</name>
    <dbReference type="NCBI Taxonomy" id="32264"/>
    <lineage>
        <taxon>Eukaryota</taxon>
        <taxon>Metazoa</taxon>
        <taxon>Ecdysozoa</taxon>
        <taxon>Arthropoda</taxon>
        <taxon>Chelicerata</taxon>
        <taxon>Arachnida</taxon>
        <taxon>Acari</taxon>
        <taxon>Acariformes</taxon>
        <taxon>Trombidiformes</taxon>
        <taxon>Prostigmata</taxon>
        <taxon>Eleutherengona</taxon>
        <taxon>Raphignathae</taxon>
        <taxon>Tetranychoidea</taxon>
        <taxon>Tetranychidae</taxon>
        <taxon>Tetranychus</taxon>
    </lineage>
</organism>
<dbReference type="EnsemblMetazoa" id="tetur07g03630.1">
    <property type="protein sequence ID" value="tetur07g03630.1"/>
    <property type="gene ID" value="tetur07g03630"/>
</dbReference>